<feature type="region of interest" description="Disordered" evidence="4">
    <location>
        <begin position="43"/>
        <end position="72"/>
    </location>
</feature>
<dbReference type="Proteomes" id="UP000660262">
    <property type="component" value="Unassembled WGS sequence"/>
</dbReference>
<evidence type="ECO:0000313" key="6">
    <source>
        <dbReference type="Proteomes" id="UP000660262"/>
    </source>
</evidence>
<dbReference type="GO" id="GO:0005634">
    <property type="term" value="C:nucleus"/>
    <property type="evidence" value="ECO:0007669"/>
    <property type="project" value="UniProtKB-SubCell"/>
</dbReference>
<dbReference type="EMBL" id="BNJQ01000004">
    <property type="protein sequence ID" value="GHP02904.1"/>
    <property type="molecule type" value="Genomic_DNA"/>
</dbReference>
<sequence>MASALFDTNNTIRVRFGTIQHATKRGEAADAHAPGECDLVPFASVPYPPPSAADNQAEPGAGAASHNDSADDPTGAVIAETILATGGAVVDAAFAPMDRSAAATALEASTTTMHSLALAVHPKEHAKTAWRSIYQGRGALQLWAIHVTKAKTGSLDFANGDQKAAPSVRATCTCLLEHAGRICFSLAFRPRPPRATSELAGVLACCLGNGALAIYRLPKSCFVEPPSSEGEKESVTAPPLMPLEHAAIAWAPGTQPSNAGPSQASLAGAPTAAIANVAFVPPSHFTCVAWLPDPPSAPAKRLRHMLATGNQDGTCSIYALKAVDDSADPDDVASKLAIDAVMTITVDTRGTIVQSLVFKPPCVPSGGVTTGMGVCDALLLVGTSRGQLRLYEIDAHALLGVHRDSNSTAGTSPRIAPLETVRCLHECHSMRARVTGLAWPASRGLGEAFCTFDDGALLAHYFHDIPPSMRRGSSSTMRLQERIFRPGGCGMGPNLAVQDDGTVIETSHLTVGSLKFIVSPQLPLVAERLDTDTGADERVAKKQKIAASNSNEAMEDEDLNDIRRLGATRRWLCYGSSVGEVGLTSAYSGVPLRKTPNGIIFPMHLCVASQRLDKESNVVELLHNSRADVVDSFSVQDTKNGPFGSSFARIHGSFYDGRYKQKTKIAKLPKSEGGKARDRMTNVDDVDPTPHPYRRLFVPPAEEMVNCASWASAGTDDVPTLVVGCQGFARILLLDLVVASGLAYTENDRYTIPVD</sequence>
<dbReference type="InterPro" id="IPR052416">
    <property type="entry name" value="GTF3C_component"/>
</dbReference>
<keyword evidence="3" id="KW-0539">Nucleus</keyword>
<accession>A0A830H766</accession>
<evidence type="ECO:0000256" key="4">
    <source>
        <dbReference type="SAM" id="MobiDB-lite"/>
    </source>
</evidence>
<dbReference type="AlphaFoldDB" id="A0A830H766"/>
<comment type="subcellular location">
    <subcellularLocation>
        <location evidence="1">Nucleus</location>
    </subcellularLocation>
</comment>
<dbReference type="SUPFAM" id="SSF50978">
    <property type="entry name" value="WD40 repeat-like"/>
    <property type="match status" value="1"/>
</dbReference>
<dbReference type="GO" id="GO:0000127">
    <property type="term" value="C:transcription factor TFIIIC complex"/>
    <property type="evidence" value="ECO:0007669"/>
    <property type="project" value="TreeGrafter"/>
</dbReference>
<organism evidence="5 6">
    <name type="scientific">Pycnococcus provasolii</name>
    <dbReference type="NCBI Taxonomy" id="41880"/>
    <lineage>
        <taxon>Eukaryota</taxon>
        <taxon>Viridiplantae</taxon>
        <taxon>Chlorophyta</taxon>
        <taxon>Pseudoscourfieldiophyceae</taxon>
        <taxon>Pseudoscourfieldiales</taxon>
        <taxon>Pycnococcaceae</taxon>
        <taxon>Pycnococcus</taxon>
    </lineage>
</organism>
<comment type="caution">
    <text evidence="5">The sequence shown here is derived from an EMBL/GenBank/DDBJ whole genome shotgun (WGS) entry which is preliminary data.</text>
</comment>
<keyword evidence="2" id="KW-0804">Transcription</keyword>
<protein>
    <submittedName>
        <fullName evidence="5">Uncharacterized protein</fullName>
    </submittedName>
</protein>
<proteinExistence type="predicted"/>
<evidence type="ECO:0000313" key="5">
    <source>
        <dbReference type="EMBL" id="GHP02904.1"/>
    </source>
</evidence>
<evidence type="ECO:0000256" key="2">
    <source>
        <dbReference type="ARBA" id="ARBA00023163"/>
    </source>
</evidence>
<evidence type="ECO:0000256" key="1">
    <source>
        <dbReference type="ARBA" id="ARBA00004123"/>
    </source>
</evidence>
<dbReference type="PANTHER" id="PTHR15052">
    <property type="entry name" value="RNA POLYMERASE III TRANSCRIPTION INITIATION FACTOR COMPLEX SUBUNIT"/>
    <property type="match status" value="1"/>
</dbReference>
<dbReference type="GO" id="GO:0006383">
    <property type="term" value="P:transcription by RNA polymerase III"/>
    <property type="evidence" value="ECO:0007669"/>
    <property type="project" value="TreeGrafter"/>
</dbReference>
<evidence type="ECO:0000256" key="3">
    <source>
        <dbReference type="ARBA" id="ARBA00023242"/>
    </source>
</evidence>
<dbReference type="Gene3D" id="2.130.10.10">
    <property type="entry name" value="YVTN repeat-like/Quinoprotein amine dehydrogenase"/>
    <property type="match status" value="1"/>
</dbReference>
<dbReference type="InterPro" id="IPR015943">
    <property type="entry name" value="WD40/YVTN_repeat-like_dom_sf"/>
</dbReference>
<reference evidence="5" key="1">
    <citation type="submission" date="2020-10" db="EMBL/GenBank/DDBJ databases">
        <title>Unveiling of a novel bifunctional photoreceptor, Dualchrome1, isolated from a cosmopolitan green alga.</title>
        <authorList>
            <person name="Suzuki S."/>
            <person name="Kawachi M."/>
        </authorList>
    </citation>
    <scope>NUCLEOTIDE SEQUENCE</scope>
    <source>
        <strain evidence="5">NIES 2893</strain>
    </source>
</reference>
<name>A0A830H766_9CHLO</name>
<dbReference type="PANTHER" id="PTHR15052:SF2">
    <property type="entry name" value="GENERAL TRANSCRIPTION FACTOR 3C POLYPEPTIDE 2"/>
    <property type="match status" value="1"/>
</dbReference>
<gene>
    <name evidence="5" type="ORF">PPROV_000165900</name>
</gene>
<keyword evidence="6" id="KW-1185">Reference proteome</keyword>
<dbReference type="InterPro" id="IPR036322">
    <property type="entry name" value="WD40_repeat_dom_sf"/>
</dbReference>